<proteinExistence type="predicted"/>
<accession>A0A6A5ZC81</accession>
<gene>
    <name evidence="1" type="ORF">BDV96DRAFT_644573</name>
</gene>
<dbReference type="OrthoDB" id="3676762at2759"/>
<dbReference type="AlphaFoldDB" id="A0A6A5ZC81"/>
<evidence type="ECO:0000313" key="2">
    <source>
        <dbReference type="Proteomes" id="UP000799770"/>
    </source>
</evidence>
<organism evidence="1 2">
    <name type="scientific">Lophiotrema nucula</name>
    <dbReference type="NCBI Taxonomy" id="690887"/>
    <lineage>
        <taxon>Eukaryota</taxon>
        <taxon>Fungi</taxon>
        <taxon>Dikarya</taxon>
        <taxon>Ascomycota</taxon>
        <taxon>Pezizomycotina</taxon>
        <taxon>Dothideomycetes</taxon>
        <taxon>Pleosporomycetidae</taxon>
        <taxon>Pleosporales</taxon>
        <taxon>Lophiotremataceae</taxon>
        <taxon>Lophiotrema</taxon>
    </lineage>
</organism>
<evidence type="ECO:0000313" key="1">
    <source>
        <dbReference type="EMBL" id="KAF2117139.1"/>
    </source>
</evidence>
<protein>
    <submittedName>
        <fullName evidence="1">Uncharacterized protein</fullName>
    </submittedName>
</protein>
<sequence length="305" mass="36542">MPNQLDHDHPAGRKTALLIDQKPEAITRLAYEVEEMRDQLNPQSRELEDEEPDLQAFRDEIISRLPRELRNAIYDELLEPHRSQPVSITYELMQGYVFVLPQTQNKHIKDLRELAYTISYWSKVPYFLREEYVGIEFLTEIMEQFYHTYNFKLIYVRHLGHLLEGDLLRCKYNPVHHLRRLEVTICPEPRWNSENRRLHTKQDFQKDLEAFSLLRSLRSLKGFRLRLVFRGVEVIIRKFQEVLLLIVHELKEKRSLIALGIQLEARSGDTDDRLNKMRCELQPAFDRSVEDWQLEIQTNSIFERN</sequence>
<dbReference type="Proteomes" id="UP000799770">
    <property type="component" value="Unassembled WGS sequence"/>
</dbReference>
<dbReference type="EMBL" id="ML977319">
    <property type="protein sequence ID" value="KAF2117139.1"/>
    <property type="molecule type" value="Genomic_DNA"/>
</dbReference>
<reference evidence="1" key="1">
    <citation type="journal article" date="2020" name="Stud. Mycol.">
        <title>101 Dothideomycetes genomes: a test case for predicting lifestyles and emergence of pathogens.</title>
        <authorList>
            <person name="Haridas S."/>
            <person name="Albert R."/>
            <person name="Binder M."/>
            <person name="Bloem J."/>
            <person name="Labutti K."/>
            <person name="Salamov A."/>
            <person name="Andreopoulos B."/>
            <person name="Baker S."/>
            <person name="Barry K."/>
            <person name="Bills G."/>
            <person name="Bluhm B."/>
            <person name="Cannon C."/>
            <person name="Castanera R."/>
            <person name="Culley D."/>
            <person name="Daum C."/>
            <person name="Ezra D."/>
            <person name="Gonzalez J."/>
            <person name="Henrissat B."/>
            <person name="Kuo A."/>
            <person name="Liang C."/>
            <person name="Lipzen A."/>
            <person name="Lutzoni F."/>
            <person name="Magnuson J."/>
            <person name="Mondo S."/>
            <person name="Nolan M."/>
            <person name="Ohm R."/>
            <person name="Pangilinan J."/>
            <person name="Park H.-J."/>
            <person name="Ramirez L."/>
            <person name="Alfaro M."/>
            <person name="Sun H."/>
            <person name="Tritt A."/>
            <person name="Yoshinaga Y."/>
            <person name="Zwiers L.-H."/>
            <person name="Turgeon B."/>
            <person name="Goodwin S."/>
            <person name="Spatafora J."/>
            <person name="Crous P."/>
            <person name="Grigoriev I."/>
        </authorList>
    </citation>
    <scope>NUCLEOTIDE SEQUENCE</scope>
    <source>
        <strain evidence="1">CBS 627.86</strain>
    </source>
</reference>
<name>A0A6A5ZC81_9PLEO</name>
<keyword evidence="2" id="KW-1185">Reference proteome</keyword>